<comment type="caution">
    <text evidence="1">The sequence shown here is derived from an EMBL/GenBank/DDBJ whole genome shotgun (WGS) entry which is preliminary data.</text>
</comment>
<reference evidence="1 2" key="1">
    <citation type="submission" date="2020-04" db="EMBL/GenBank/DDBJ databases">
        <title>Perkinsus olseni comparative genomics.</title>
        <authorList>
            <person name="Bogema D.R."/>
        </authorList>
    </citation>
    <scope>NUCLEOTIDE SEQUENCE [LARGE SCALE GENOMIC DNA]</scope>
    <source>
        <strain evidence="1">ATCC PRA-205</strain>
    </source>
</reference>
<dbReference type="AlphaFoldDB" id="A0A7J6PUD1"/>
<sequence>EVKTSKSGEPSSVPMTTTVERFVFAEPAPAEVSGTWSVREVLQNTDANLAKHPKDRRKYLLSQLRAQGLDIRFSCAADLCAIIQVLNAKLELTDEEKRVLRRQLITELQKRQLETAEVSAPADPGSIPEGAAL</sequence>
<proteinExistence type="predicted"/>
<organism evidence="1 2">
    <name type="scientific">Perkinsus olseni</name>
    <name type="common">Perkinsus atlanticus</name>
    <dbReference type="NCBI Taxonomy" id="32597"/>
    <lineage>
        <taxon>Eukaryota</taxon>
        <taxon>Sar</taxon>
        <taxon>Alveolata</taxon>
        <taxon>Perkinsozoa</taxon>
        <taxon>Perkinsea</taxon>
        <taxon>Perkinsida</taxon>
        <taxon>Perkinsidae</taxon>
        <taxon>Perkinsus</taxon>
    </lineage>
</organism>
<dbReference type="EMBL" id="JABANM010034647">
    <property type="protein sequence ID" value="KAF4699316.1"/>
    <property type="molecule type" value="Genomic_DNA"/>
</dbReference>
<feature type="non-terminal residue" evidence="1">
    <location>
        <position position="133"/>
    </location>
</feature>
<evidence type="ECO:0000313" key="2">
    <source>
        <dbReference type="Proteomes" id="UP000574390"/>
    </source>
</evidence>
<gene>
    <name evidence="1" type="ORF">FOZ62_001032</name>
</gene>
<dbReference type="Proteomes" id="UP000574390">
    <property type="component" value="Unassembled WGS sequence"/>
</dbReference>
<evidence type="ECO:0000313" key="1">
    <source>
        <dbReference type="EMBL" id="KAF4699316.1"/>
    </source>
</evidence>
<accession>A0A7J6PUD1</accession>
<name>A0A7J6PUD1_PEROL</name>
<protein>
    <submittedName>
        <fullName evidence="1">Uncharacterized protein</fullName>
    </submittedName>
</protein>